<protein>
    <submittedName>
        <fullName evidence="1">Uncharacterized protein</fullName>
    </submittedName>
</protein>
<dbReference type="EMBL" id="CM023476">
    <property type="protein sequence ID" value="KAH7942529.1"/>
    <property type="molecule type" value="Genomic_DNA"/>
</dbReference>
<organism evidence="1 2">
    <name type="scientific">Dermacentor silvarum</name>
    <name type="common">Tick</name>
    <dbReference type="NCBI Taxonomy" id="543639"/>
    <lineage>
        <taxon>Eukaryota</taxon>
        <taxon>Metazoa</taxon>
        <taxon>Ecdysozoa</taxon>
        <taxon>Arthropoda</taxon>
        <taxon>Chelicerata</taxon>
        <taxon>Arachnida</taxon>
        <taxon>Acari</taxon>
        <taxon>Parasitiformes</taxon>
        <taxon>Ixodida</taxon>
        <taxon>Ixodoidea</taxon>
        <taxon>Ixodidae</taxon>
        <taxon>Rhipicephalinae</taxon>
        <taxon>Dermacentor</taxon>
    </lineage>
</organism>
<accession>A0ACB8CIG6</accession>
<comment type="caution">
    <text evidence="1">The sequence shown here is derived from an EMBL/GenBank/DDBJ whole genome shotgun (WGS) entry which is preliminary data.</text>
</comment>
<sequence length="534" mass="59846">MEADNTADNKTGYGDMMTAAFEAAQLFHDGGRHSGFAPGAAARFMPELLEQRKMRQFCDVVFQAANGAETWAHRFVLAAKYSGCHALFTLAKEGMSPEQMCAPPIRVTVEDLSNKMIELLVDVAYHVPLHERIGMHNVGEMLELAGKLESIEIRDHCLNTLKQNLEPELCIDIYDLASRSGYETLAGDAFRYLLRNFNEVWRKSDLFQALTPEDMRTLLEDDRLYVPKEIEDTFGAIIKWISANVDKRKAYLAKFLPLVRFARCSVTDFEKVITNSQVQGDADSLEVLNVIHQTLSRPSMAAGVVAGVDLSPRLWLRPRLPKDILFLFGGWTTGATNVMLTYNCRAAKWRMMGNQNTMARAYHGAAVINQCIYFVGGCNGRSCYHSVVCFDVRHSRWSAKANMAFARSYVSVAVLQGYIYAMGGYDGRTRLKTVERYDVKKNQWSMVADMNEARSDASAASACGRIYIAGGYTDGWFLDTVECYDPSTDAWTLVLTMATRRCSLKVVAHKNMIYIIGGKSDWQLLSSSKPLLTI</sequence>
<evidence type="ECO:0000313" key="2">
    <source>
        <dbReference type="Proteomes" id="UP000821865"/>
    </source>
</evidence>
<name>A0ACB8CIG6_DERSI</name>
<dbReference type="Proteomes" id="UP000821865">
    <property type="component" value="Chromosome 7"/>
</dbReference>
<reference evidence="1" key="1">
    <citation type="submission" date="2020-05" db="EMBL/GenBank/DDBJ databases">
        <title>Large-scale comparative analyses of tick genomes elucidate their genetic diversity and vector capacities.</title>
        <authorList>
            <person name="Jia N."/>
            <person name="Wang J."/>
            <person name="Shi W."/>
            <person name="Du L."/>
            <person name="Sun Y."/>
            <person name="Zhan W."/>
            <person name="Jiang J."/>
            <person name="Wang Q."/>
            <person name="Zhang B."/>
            <person name="Ji P."/>
            <person name="Sakyi L.B."/>
            <person name="Cui X."/>
            <person name="Yuan T."/>
            <person name="Jiang B."/>
            <person name="Yang W."/>
            <person name="Lam T.T.-Y."/>
            <person name="Chang Q."/>
            <person name="Ding S."/>
            <person name="Wang X."/>
            <person name="Zhu J."/>
            <person name="Ruan X."/>
            <person name="Zhao L."/>
            <person name="Wei J."/>
            <person name="Que T."/>
            <person name="Du C."/>
            <person name="Cheng J."/>
            <person name="Dai P."/>
            <person name="Han X."/>
            <person name="Huang E."/>
            <person name="Gao Y."/>
            <person name="Liu J."/>
            <person name="Shao H."/>
            <person name="Ye R."/>
            <person name="Li L."/>
            <person name="Wei W."/>
            <person name="Wang X."/>
            <person name="Wang C."/>
            <person name="Yang T."/>
            <person name="Huo Q."/>
            <person name="Li W."/>
            <person name="Guo W."/>
            <person name="Chen H."/>
            <person name="Zhou L."/>
            <person name="Ni X."/>
            <person name="Tian J."/>
            <person name="Zhou Y."/>
            <person name="Sheng Y."/>
            <person name="Liu T."/>
            <person name="Pan Y."/>
            <person name="Xia L."/>
            <person name="Li J."/>
            <person name="Zhao F."/>
            <person name="Cao W."/>
        </authorList>
    </citation>
    <scope>NUCLEOTIDE SEQUENCE</scope>
    <source>
        <strain evidence="1">Dsil-2018</strain>
    </source>
</reference>
<gene>
    <name evidence="1" type="ORF">HPB49_024854</name>
</gene>
<proteinExistence type="predicted"/>
<evidence type="ECO:0000313" key="1">
    <source>
        <dbReference type="EMBL" id="KAH7942529.1"/>
    </source>
</evidence>
<keyword evidence="2" id="KW-1185">Reference proteome</keyword>